<dbReference type="EMBL" id="RBID01000011">
    <property type="protein sequence ID" value="RKQ60913.1"/>
    <property type="molecule type" value="Genomic_DNA"/>
</dbReference>
<dbReference type="InterPro" id="IPR004872">
    <property type="entry name" value="Lipoprotein_NlpA"/>
</dbReference>
<keyword evidence="11" id="KW-1185">Reference proteome</keyword>
<evidence type="ECO:0000256" key="2">
    <source>
        <dbReference type="ARBA" id="ARBA00008973"/>
    </source>
</evidence>
<dbReference type="SUPFAM" id="SSF53850">
    <property type="entry name" value="Periplasmic binding protein-like II"/>
    <property type="match status" value="1"/>
</dbReference>
<keyword evidence="3 7" id="KW-0732">Signal</keyword>
<dbReference type="RefSeq" id="WP_047967275.1">
    <property type="nucleotide sequence ID" value="NZ_JAQQKY010000003.1"/>
</dbReference>
<dbReference type="Pfam" id="PF03180">
    <property type="entry name" value="Lipoprotein_9"/>
    <property type="match status" value="1"/>
</dbReference>
<keyword evidence="4" id="KW-0472">Membrane</keyword>
<dbReference type="Gene3D" id="3.40.190.10">
    <property type="entry name" value="Periplasmic binding protein-like II"/>
    <property type="match status" value="2"/>
</dbReference>
<reference evidence="9 10" key="1">
    <citation type="submission" date="2018-10" db="EMBL/GenBank/DDBJ databases">
        <title>Genomic Encyclopedia of Type Strains, Phase IV (KMG-IV): sequencing the most valuable type-strain genomes for metagenomic binning, comparative biology and taxonomic classification.</title>
        <authorList>
            <person name="Goeker M."/>
        </authorList>
    </citation>
    <scope>NUCLEOTIDE SEQUENCE [LARGE SCALE GENOMIC DNA]</scope>
    <source>
        <strain evidence="9 10">DSM 3303</strain>
    </source>
</reference>
<dbReference type="AlphaFoldDB" id="A0A495BLP7"/>
<dbReference type="PANTHER" id="PTHR30429:SF0">
    <property type="entry name" value="METHIONINE-BINDING LIPOPROTEIN METQ"/>
    <property type="match status" value="1"/>
</dbReference>
<feature type="signal peptide" evidence="7">
    <location>
        <begin position="1"/>
        <end position="22"/>
    </location>
</feature>
<dbReference type="CDD" id="cd13597">
    <property type="entry name" value="PBP2_lipoprotein_Tp32"/>
    <property type="match status" value="1"/>
</dbReference>
<comment type="caution">
    <text evidence="9">The sequence shown here is derived from an EMBL/GenBank/DDBJ whole genome shotgun (WGS) entry which is preliminary data.</text>
</comment>
<evidence type="ECO:0000256" key="1">
    <source>
        <dbReference type="ARBA" id="ARBA00004635"/>
    </source>
</evidence>
<dbReference type="PIRSF" id="PIRSF002854">
    <property type="entry name" value="MetQ"/>
    <property type="match status" value="1"/>
</dbReference>
<evidence type="ECO:0000256" key="4">
    <source>
        <dbReference type="ARBA" id="ARBA00023136"/>
    </source>
</evidence>
<name>A0A495BLP7_VOGIN</name>
<sequence>MKHRSLLSATAVALLFAVSAHAEVLTIGAEAVPHAEILDQVKARLAKDGVELKVRVFTNGLQENFAVASKEIDANYFQHQPFLDGFNKSKGTSLVTVAAIHVEPFGAYSRKYRKLAELPDGAVVGIPNDPSNAARALLLLQKQGLITLKDPGNILATARDVIANPKKLQLKELEAATLPRLLTQLDLALINTNYALQAGLKPTQDALFIEDKRSPYANILVSRADNRQSPALKKLVAALTTPEVRQFIEQKYQGAVVPVF</sequence>
<protein>
    <submittedName>
        <fullName evidence="9">D-methionine transport system substrate-binding protein</fullName>
    </submittedName>
    <submittedName>
        <fullName evidence="8">MetQ/NlpA family ABC transporter substrate-binding protein</fullName>
    </submittedName>
</protein>
<comment type="similarity">
    <text evidence="2">Belongs to the NlpA lipoprotein family.</text>
</comment>
<keyword evidence="6" id="KW-0449">Lipoprotein</keyword>
<gene>
    <name evidence="9" type="ORF">C8E02_0672</name>
    <name evidence="8" type="ORF">PQU93_07105</name>
</gene>
<dbReference type="GO" id="GO:0016020">
    <property type="term" value="C:membrane"/>
    <property type="evidence" value="ECO:0007669"/>
    <property type="project" value="UniProtKB-SubCell"/>
</dbReference>
<evidence type="ECO:0000313" key="8">
    <source>
        <dbReference type="EMBL" id="MDC7690550.1"/>
    </source>
</evidence>
<evidence type="ECO:0000313" key="11">
    <source>
        <dbReference type="Proteomes" id="UP001221566"/>
    </source>
</evidence>
<evidence type="ECO:0000256" key="6">
    <source>
        <dbReference type="ARBA" id="ARBA00023288"/>
    </source>
</evidence>
<comment type="subcellular location">
    <subcellularLocation>
        <location evidence="1">Membrane</location>
        <topology evidence="1">Lipid-anchor</topology>
    </subcellularLocation>
</comment>
<evidence type="ECO:0000256" key="5">
    <source>
        <dbReference type="ARBA" id="ARBA00023139"/>
    </source>
</evidence>
<reference evidence="8 11" key="2">
    <citation type="submission" date="2023-01" db="EMBL/GenBank/DDBJ databases">
        <title>Novel species of the genus Vogesella isolated from rivers.</title>
        <authorList>
            <person name="Lu H."/>
        </authorList>
    </citation>
    <scope>NUCLEOTIDE SEQUENCE [LARGE SCALE GENOMIC DNA]</scope>
    <source>
        <strain evidence="8 11">SH7W</strain>
    </source>
</reference>
<keyword evidence="5" id="KW-0564">Palmitate</keyword>
<dbReference type="EMBL" id="JAQQKY010000003">
    <property type="protein sequence ID" value="MDC7690550.1"/>
    <property type="molecule type" value="Genomic_DNA"/>
</dbReference>
<evidence type="ECO:0000256" key="3">
    <source>
        <dbReference type="ARBA" id="ARBA00022729"/>
    </source>
</evidence>
<organism evidence="9 10">
    <name type="scientific">Vogesella indigofera</name>
    <name type="common">Pseudomonas indigofera</name>
    <dbReference type="NCBI Taxonomy" id="45465"/>
    <lineage>
        <taxon>Bacteria</taxon>
        <taxon>Pseudomonadati</taxon>
        <taxon>Pseudomonadota</taxon>
        <taxon>Betaproteobacteria</taxon>
        <taxon>Neisseriales</taxon>
        <taxon>Chromobacteriaceae</taxon>
        <taxon>Vogesella</taxon>
    </lineage>
</organism>
<accession>A0A495BLP7</accession>
<dbReference type="PANTHER" id="PTHR30429">
    <property type="entry name" value="D-METHIONINE-BINDING LIPOPROTEIN METQ"/>
    <property type="match status" value="1"/>
</dbReference>
<evidence type="ECO:0000256" key="7">
    <source>
        <dbReference type="SAM" id="SignalP"/>
    </source>
</evidence>
<dbReference type="Proteomes" id="UP000279384">
    <property type="component" value="Unassembled WGS sequence"/>
</dbReference>
<evidence type="ECO:0000313" key="9">
    <source>
        <dbReference type="EMBL" id="RKQ60913.1"/>
    </source>
</evidence>
<feature type="chain" id="PRO_5019769532" evidence="7">
    <location>
        <begin position="23"/>
        <end position="260"/>
    </location>
</feature>
<proteinExistence type="inferred from homology"/>
<dbReference type="Proteomes" id="UP001221566">
    <property type="component" value="Unassembled WGS sequence"/>
</dbReference>
<evidence type="ECO:0000313" key="10">
    <source>
        <dbReference type="Proteomes" id="UP000279384"/>
    </source>
</evidence>